<keyword evidence="2" id="KW-1185">Reference proteome</keyword>
<reference evidence="1" key="1">
    <citation type="submission" date="2021-07" db="EMBL/GenBank/DDBJ databases">
        <title>New genus and species of the family Alcaligenaceae.</title>
        <authorList>
            <person name="Hahn M.W."/>
        </authorList>
    </citation>
    <scope>NUCLEOTIDE SEQUENCE</scope>
    <source>
        <strain evidence="1">LF4-65</strain>
    </source>
</reference>
<gene>
    <name evidence="1" type="ORF">KZZ10_10195</name>
</gene>
<dbReference type="EMBL" id="JAHXRI010000007">
    <property type="protein sequence ID" value="MBZ1351015.1"/>
    <property type="molecule type" value="Genomic_DNA"/>
</dbReference>
<name>A0A953NCX6_9BURK</name>
<protein>
    <submittedName>
        <fullName evidence="1">Glycosyltransferase</fullName>
    </submittedName>
</protein>
<dbReference type="Proteomes" id="UP000739565">
    <property type="component" value="Unassembled WGS sequence"/>
</dbReference>
<dbReference type="PANTHER" id="PTHR46656:SF3">
    <property type="entry name" value="PUTATIVE-RELATED"/>
    <property type="match status" value="1"/>
</dbReference>
<dbReference type="SUPFAM" id="SSF53756">
    <property type="entry name" value="UDP-Glycosyltransferase/glycogen phosphorylase"/>
    <property type="match status" value="1"/>
</dbReference>
<evidence type="ECO:0000313" key="2">
    <source>
        <dbReference type="Proteomes" id="UP000739565"/>
    </source>
</evidence>
<accession>A0A953NCX6</accession>
<dbReference type="AlphaFoldDB" id="A0A953NCX6"/>
<dbReference type="RefSeq" id="WP_259661417.1">
    <property type="nucleotide sequence ID" value="NZ_JAHXRI010000007.1"/>
</dbReference>
<dbReference type="Gene3D" id="3.40.50.2000">
    <property type="entry name" value="Glycogen Phosphorylase B"/>
    <property type="match status" value="1"/>
</dbReference>
<organism evidence="1 2">
    <name type="scientific">Zwartia hollandica</name>
    <dbReference type="NCBI Taxonomy" id="324606"/>
    <lineage>
        <taxon>Bacteria</taxon>
        <taxon>Pseudomonadati</taxon>
        <taxon>Pseudomonadota</taxon>
        <taxon>Betaproteobacteria</taxon>
        <taxon>Burkholderiales</taxon>
        <taxon>Alcaligenaceae</taxon>
        <taxon>Zwartia</taxon>
    </lineage>
</organism>
<proteinExistence type="predicted"/>
<dbReference type="CDD" id="cd01635">
    <property type="entry name" value="Glycosyltransferase_GTB-type"/>
    <property type="match status" value="1"/>
</dbReference>
<dbReference type="PANTHER" id="PTHR46656">
    <property type="entry name" value="PUTATIVE-RELATED"/>
    <property type="match status" value="1"/>
</dbReference>
<evidence type="ECO:0000313" key="1">
    <source>
        <dbReference type="EMBL" id="MBZ1351015.1"/>
    </source>
</evidence>
<sequence>MNFDLSRLILTLRPDLQKRFSLLGNEAYDAYCAWLITTGKKEYQAISGDIRFIQSLLTSYGRGTPGLTRVQQLTLIARPDVQEAFQMPEGTLAFKDWFYTYGLEEHDYWDFLSLEEKAYVLGLPEPWATRLKTVTHRAQPPAFSRAPFKKRGYGVNLIGYAFGRLGIGEDLRMAGKALLQAQVPMTMLDFPPGDNVDTNERSMARHVSDTGEFAFNIFCLTAEETGRFYAERGQSQFLGRYNIGYWPWELGAWPKEWEMMLELVDEVWVSTQHTYDALKPVCTKPLQLMPMAVELGVVKKFRSRNKARESFKLNTSAKLFCFAFDLNSYIERKNPMACVEAFLKAFPKADYKAAQVGLVVKVQKPRAYNEAWSELKKIARSDRRIRIIEQTLDRPALLALYGACDCYVSLHRAEGFGRGMAEALQLGLHVICTGYSGNVDFCQPPYADLVKYRLVRVKKSQYPRASGQVWAEPNVRHAAQLMREFYENACTQTNLSLGGALAPMDCSIFAPEVVGDRYKKRLKEIWSKRSVTRCIF</sequence>
<comment type="caution">
    <text evidence="1">The sequence shown here is derived from an EMBL/GenBank/DDBJ whole genome shotgun (WGS) entry which is preliminary data.</text>
</comment>